<organism evidence="1 2">
    <name type="scientific">Lupinus luteus</name>
    <name type="common">European yellow lupine</name>
    <dbReference type="NCBI Taxonomy" id="3873"/>
    <lineage>
        <taxon>Eukaryota</taxon>
        <taxon>Viridiplantae</taxon>
        <taxon>Streptophyta</taxon>
        <taxon>Embryophyta</taxon>
        <taxon>Tracheophyta</taxon>
        <taxon>Spermatophyta</taxon>
        <taxon>Magnoliopsida</taxon>
        <taxon>eudicotyledons</taxon>
        <taxon>Gunneridae</taxon>
        <taxon>Pentapetalae</taxon>
        <taxon>rosids</taxon>
        <taxon>fabids</taxon>
        <taxon>Fabales</taxon>
        <taxon>Fabaceae</taxon>
        <taxon>Papilionoideae</taxon>
        <taxon>50 kb inversion clade</taxon>
        <taxon>genistoids sensu lato</taxon>
        <taxon>core genistoids</taxon>
        <taxon>Genisteae</taxon>
        <taxon>Lupinus</taxon>
    </lineage>
</organism>
<evidence type="ECO:0000313" key="2">
    <source>
        <dbReference type="Proteomes" id="UP001497480"/>
    </source>
</evidence>
<gene>
    <name evidence="1" type="ORF">LLUT_LOCUS22605</name>
</gene>
<comment type="caution">
    <text evidence="1">The sequence shown here is derived from an EMBL/GenBank/DDBJ whole genome shotgun (WGS) entry which is preliminary data.</text>
</comment>
<sequence>MGKVNDVSRDGCWDLSLCYTPISMNMQNLIVAQHIPIFTSMLVKCDLDMWLCHKFLIGERLSTVSGGYFILGSKIFAWLGEKVKMENIDDTVMVSLVVLLLIFALHGV</sequence>
<protein>
    <submittedName>
        <fullName evidence="1">Uncharacterized protein</fullName>
    </submittedName>
</protein>
<evidence type="ECO:0000313" key="1">
    <source>
        <dbReference type="EMBL" id="CAL0321545.1"/>
    </source>
</evidence>
<accession>A0AAV1XIK7</accession>
<dbReference type="Proteomes" id="UP001497480">
    <property type="component" value="Unassembled WGS sequence"/>
</dbReference>
<dbReference type="AlphaFoldDB" id="A0AAV1XIK7"/>
<reference evidence="1 2" key="1">
    <citation type="submission" date="2024-03" db="EMBL/GenBank/DDBJ databases">
        <authorList>
            <person name="Martinez-Hernandez J."/>
        </authorList>
    </citation>
    <scope>NUCLEOTIDE SEQUENCE [LARGE SCALE GENOMIC DNA]</scope>
</reference>
<name>A0AAV1XIK7_LUPLU</name>
<dbReference type="EMBL" id="CAXHTB010000015">
    <property type="protein sequence ID" value="CAL0321545.1"/>
    <property type="molecule type" value="Genomic_DNA"/>
</dbReference>
<keyword evidence="2" id="KW-1185">Reference proteome</keyword>
<proteinExistence type="predicted"/>